<feature type="transmembrane region" description="Helical" evidence="8">
    <location>
        <begin position="343"/>
        <end position="364"/>
    </location>
</feature>
<keyword evidence="4" id="KW-1003">Cell membrane</keyword>
<dbReference type="EMBL" id="WQMS01000013">
    <property type="protein sequence ID" value="MVO78314.1"/>
    <property type="molecule type" value="Genomic_DNA"/>
</dbReference>
<evidence type="ECO:0000256" key="5">
    <source>
        <dbReference type="ARBA" id="ARBA00022692"/>
    </source>
</evidence>
<dbReference type="Pfam" id="PF07690">
    <property type="entry name" value="MFS_1"/>
    <property type="match status" value="1"/>
</dbReference>
<feature type="transmembrane region" description="Helical" evidence="8">
    <location>
        <begin position="149"/>
        <end position="170"/>
    </location>
</feature>
<dbReference type="PROSITE" id="PS50850">
    <property type="entry name" value="MFS"/>
    <property type="match status" value="1"/>
</dbReference>
<dbReference type="InterPro" id="IPR020846">
    <property type="entry name" value="MFS_dom"/>
</dbReference>
<evidence type="ECO:0000256" key="8">
    <source>
        <dbReference type="SAM" id="Phobius"/>
    </source>
</evidence>
<reference evidence="10 11" key="1">
    <citation type="submission" date="2019-12" db="EMBL/GenBank/DDBJ databases">
        <authorList>
            <person name="Huq M.A."/>
        </authorList>
    </citation>
    <scope>NUCLEOTIDE SEQUENCE [LARGE SCALE GENOMIC DNA]</scope>
    <source>
        <strain evidence="10 11">MAH-20</strain>
    </source>
</reference>
<dbReference type="PANTHER" id="PTHR42718:SF9">
    <property type="entry name" value="MAJOR FACILITATOR SUPERFAMILY MULTIDRUG TRANSPORTER MFSC"/>
    <property type="match status" value="1"/>
</dbReference>
<keyword evidence="6 8" id="KW-1133">Transmembrane helix</keyword>
<feature type="transmembrane region" description="Helical" evidence="8">
    <location>
        <begin position="116"/>
        <end position="137"/>
    </location>
</feature>
<evidence type="ECO:0000259" key="9">
    <source>
        <dbReference type="PROSITE" id="PS50850"/>
    </source>
</evidence>
<gene>
    <name evidence="10" type="ORF">GON01_10260</name>
</gene>
<dbReference type="RefSeq" id="WP_157027277.1">
    <property type="nucleotide sequence ID" value="NZ_WQMS01000013.1"/>
</dbReference>
<dbReference type="PANTHER" id="PTHR42718">
    <property type="entry name" value="MAJOR FACILITATOR SUPERFAMILY MULTIDRUG TRANSPORTER MFSC"/>
    <property type="match status" value="1"/>
</dbReference>
<evidence type="ECO:0000256" key="7">
    <source>
        <dbReference type="ARBA" id="ARBA00023136"/>
    </source>
</evidence>
<feature type="transmembrane region" description="Helical" evidence="8">
    <location>
        <begin position="279"/>
        <end position="299"/>
    </location>
</feature>
<dbReference type="InterPro" id="IPR036259">
    <property type="entry name" value="MFS_trans_sf"/>
</dbReference>
<comment type="caution">
    <text evidence="10">The sequence shown here is derived from an EMBL/GenBank/DDBJ whole genome shotgun (WGS) entry which is preliminary data.</text>
</comment>
<feature type="domain" description="Major facilitator superfamily (MFS) profile" evidence="9">
    <location>
        <begin position="25"/>
        <end position="509"/>
    </location>
</feature>
<organism evidence="10 11">
    <name type="scientific">Sphingomonas horti</name>
    <dbReference type="NCBI Taxonomy" id="2682842"/>
    <lineage>
        <taxon>Bacteria</taxon>
        <taxon>Pseudomonadati</taxon>
        <taxon>Pseudomonadota</taxon>
        <taxon>Alphaproteobacteria</taxon>
        <taxon>Sphingomonadales</taxon>
        <taxon>Sphingomonadaceae</taxon>
        <taxon>Sphingomonas</taxon>
    </lineage>
</organism>
<accession>A0A6I4J1Z6</accession>
<feature type="transmembrane region" description="Helical" evidence="8">
    <location>
        <begin position="211"/>
        <end position="228"/>
    </location>
</feature>
<keyword evidence="11" id="KW-1185">Reference proteome</keyword>
<dbReference type="AlphaFoldDB" id="A0A6I4J1Z6"/>
<feature type="transmembrane region" description="Helical" evidence="8">
    <location>
        <begin position="311"/>
        <end position="331"/>
    </location>
</feature>
<keyword evidence="3" id="KW-0813">Transport</keyword>
<feature type="transmembrane region" description="Helical" evidence="8">
    <location>
        <begin position="408"/>
        <end position="429"/>
    </location>
</feature>
<proteinExistence type="inferred from homology"/>
<dbReference type="CDD" id="cd17503">
    <property type="entry name" value="MFS_LmrB_MDR_like"/>
    <property type="match status" value="1"/>
</dbReference>
<dbReference type="GO" id="GO:0005886">
    <property type="term" value="C:plasma membrane"/>
    <property type="evidence" value="ECO:0007669"/>
    <property type="project" value="UniProtKB-SubCell"/>
</dbReference>
<feature type="transmembrane region" description="Helical" evidence="8">
    <location>
        <begin position="240"/>
        <end position="258"/>
    </location>
</feature>
<sequence>MSAASTNPVAAADVAATPVEQRGLLTIAVMLATIMQILDTTIANVALPHMQTSLGATADTVTWVLTSYIVASAIAIPVTGWLADRFGSRNLFLAAVAGFVIASMLCGIATSLGEMVIFRVFQGIAAAFINPLSQTVMMDINPPSRQARAMAVWGMGIMVGPILGPVLGGWLTDNFNWRWCFYVNVPFGIITFAMMWLLLPAKPLRPRRFDIFGFALLALAVSCFQIMLDRGQQLDWFDSWEVRIEAGVALAAAWMFIVHMVTGKHPMFDRELFANRNMITALFFMVVIGVIMFATMALLPPMLQRIWDYPVIDAGLLLAPRGVGVLATMWVAGQLMGKVDPRWLVGTGMAIAALSLWEMTQWSLGMDYRWIVISGAIQGLGMGLVFMPLNLTAFATLDPKYRTEGASLLNLFRSIGASAGISVVTTFLARNVQTSHSDLVGHITPFSLPSIDPSASERLAGAGDAVMAAIDAEINRQALMIAYLDDFKMMAIVTMLAVPLVIFLRRPGKPADGPQHMMME</sequence>
<keyword evidence="7 8" id="KW-0472">Membrane</keyword>
<evidence type="ECO:0000256" key="4">
    <source>
        <dbReference type="ARBA" id="ARBA00022475"/>
    </source>
</evidence>
<name>A0A6I4J1Z6_9SPHN</name>
<evidence type="ECO:0000256" key="1">
    <source>
        <dbReference type="ARBA" id="ARBA00004651"/>
    </source>
</evidence>
<dbReference type="NCBIfam" id="TIGR00711">
    <property type="entry name" value="efflux_EmrB"/>
    <property type="match status" value="1"/>
</dbReference>
<dbReference type="SUPFAM" id="SSF103473">
    <property type="entry name" value="MFS general substrate transporter"/>
    <property type="match status" value="1"/>
</dbReference>
<evidence type="ECO:0000256" key="3">
    <source>
        <dbReference type="ARBA" id="ARBA00022448"/>
    </source>
</evidence>
<dbReference type="GO" id="GO:0022857">
    <property type="term" value="F:transmembrane transporter activity"/>
    <property type="evidence" value="ECO:0007669"/>
    <property type="project" value="InterPro"/>
</dbReference>
<dbReference type="InterPro" id="IPR004638">
    <property type="entry name" value="EmrB-like"/>
</dbReference>
<comment type="similarity">
    <text evidence="2">Belongs to the major facilitator superfamily. EmrB family.</text>
</comment>
<feature type="transmembrane region" description="Helical" evidence="8">
    <location>
        <begin position="487"/>
        <end position="504"/>
    </location>
</feature>
<keyword evidence="5 8" id="KW-0812">Transmembrane</keyword>
<feature type="transmembrane region" description="Helical" evidence="8">
    <location>
        <begin position="63"/>
        <end position="83"/>
    </location>
</feature>
<evidence type="ECO:0000313" key="10">
    <source>
        <dbReference type="EMBL" id="MVO78314.1"/>
    </source>
</evidence>
<dbReference type="InterPro" id="IPR011701">
    <property type="entry name" value="MFS"/>
</dbReference>
<feature type="transmembrane region" description="Helical" evidence="8">
    <location>
        <begin position="370"/>
        <end position="396"/>
    </location>
</feature>
<evidence type="ECO:0000313" key="11">
    <source>
        <dbReference type="Proteomes" id="UP000441389"/>
    </source>
</evidence>
<dbReference type="Proteomes" id="UP000441389">
    <property type="component" value="Unassembled WGS sequence"/>
</dbReference>
<feature type="transmembrane region" description="Helical" evidence="8">
    <location>
        <begin position="176"/>
        <end position="199"/>
    </location>
</feature>
<dbReference type="Gene3D" id="1.20.1250.20">
    <property type="entry name" value="MFS general substrate transporter like domains"/>
    <property type="match status" value="1"/>
</dbReference>
<comment type="subcellular location">
    <subcellularLocation>
        <location evidence="1">Cell membrane</location>
        <topology evidence="1">Multi-pass membrane protein</topology>
    </subcellularLocation>
</comment>
<dbReference type="Gene3D" id="1.20.1720.10">
    <property type="entry name" value="Multidrug resistance protein D"/>
    <property type="match status" value="1"/>
</dbReference>
<feature type="transmembrane region" description="Helical" evidence="8">
    <location>
        <begin position="90"/>
        <end position="110"/>
    </location>
</feature>
<evidence type="ECO:0000256" key="6">
    <source>
        <dbReference type="ARBA" id="ARBA00022989"/>
    </source>
</evidence>
<feature type="transmembrane region" description="Helical" evidence="8">
    <location>
        <begin position="24"/>
        <end position="43"/>
    </location>
</feature>
<protein>
    <submittedName>
        <fullName evidence="10">DHA2 family efflux MFS transporter permease subunit</fullName>
    </submittedName>
</protein>
<evidence type="ECO:0000256" key="2">
    <source>
        <dbReference type="ARBA" id="ARBA00008537"/>
    </source>
</evidence>